<evidence type="ECO:0008006" key="2">
    <source>
        <dbReference type="Google" id="ProtNLM"/>
    </source>
</evidence>
<dbReference type="InterPro" id="IPR011990">
    <property type="entry name" value="TPR-like_helical_dom_sf"/>
</dbReference>
<accession>Q58IM6</accession>
<dbReference type="Gene3D" id="1.25.40.10">
    <property type="entry name" value="Tetratricopeptide repeat domain"/>
    <property type="match status" value="1"/>
</dbReference>
<organism evidence="1">
    <name type="scientific">Streptomyces sp. FQ1</name>
    <dbReference type="NCBI Taxonomy" id="319426"/>
    <lineage>
        <taxon>Bacteria</taxon>
        <taxon>Bacillati</taxon>
        <taxon>Actinomycetota</taxon>
        <taxon>Actinomycetes</taxon>
        <taxon>Kitasatosporales</taxon>
        <taxon>Streptomycetaceae</taxon>
        <taxon>Streptomyces</taxon>
    </lineage>
</organism>
<evidence type="ECO:0000313" key="1">
    <source>
        <dbReference type="EMBL" id="AAX51357.1"/>
    </source>
</evidence>
<proteinExistence type="predicted"/>
<protein>
    <recommendedName>
        <fullName evidence="2">XRE family transcriptional regulator</fullName>
    </recommendedName>
</protein>
<geneLocation type="plasmid" evidence="1">
    <name>pFP1</name>
</geneLocation>
<gene>
    <name evidence="1" type="ORF">pFP1.16c</name>
</gene>
<dbReference type="SUPFAM" id="SSF48452">
    <property type="entry name" value="TPR-like"/>
    <property type="match status" value="1"/>
</dbReference>
<dbReference type="EMBL" id="AY943953">
    <property type="protein sequence ID" value="AAX51357.1"/>
    <property type="molecule type" value="Genomic_DNA"/>
</dbReference>
<reference evidence="1" key="1">
    <citation type="journal article" date="2008" name="Appl. Environ. Microbiol.">
        <title>Characterization of replication and conjugation of Streptomyces circular plasmids pFP1 and pFP11 and their ability to propagate in linear mode with artificially attached telomeres.</title>
        <authorList>
            <person name="Zhang R."/>
            <person name="Zeng A."/>
            <person name="Fang P."/>
            <person name="Qin Z."/>
        </authorList>
    </citation>
    <scope>NUCLEOTIDE SEQUENCE</scope>
    <source>
        <strain evidence="1">FQ1</strain>
        <plasmid evidence="1">pFP1</plasmid>
    </source>
</reference>
<keyword evidence="1" id="KW-0614">Plasmid</keyword>
<sequence>MSPPFVTTAGRCSRARLAGRTRRWTLGTSRSDRIRCGFRTGGEGTSMADDRPDWARRMVEERLVRGWSQADAVRALMPRLDADAPAEHDMLRQWKRWEAGENYPRKYASAIAATFGTTTYAFFPMASRRDGRAEVQAVSGMDTVDIVSRLRASDVDTATLDALRITTDRLCTEYAYLPAEQLLTEGKAWLGRVANLQHQRLTLAQHREVIALAGQLALLVGCVEYDSGLSRAAEATRRAALDLGGEAGDPGIVGWAHEMKAWFALTAGDYRGVIAAADAGLAAAPKHSVAVQLYAQKAKAWARIGDRQQTEVALDAGRQLLESLPYPENVENHFQVDPAKFDFYRMDAYRRVAEDGLAAQIAGEVIRASTDFDGTEKAPMRISEARVTLAVAAARDGDLDTALSYGERALGSNRRSVPSLAMVASDLGGVLHERYAQVGEAQAFLAHLRELRGRPM</sequence>
<dbReference type="AlphaFoldDB" id="Q58IM6"/>
<name>Q58IM6_9ACTN</name>